<comment type="caution">
    <text evidence="5">The sequence shown here is derived from an EMBL/GenBank/DDBJ whole genome shotgun (WGS) entry which is preliminary data.</text>
</comment>
<dbReference type="Proteomes" id="UP001447188">
    <property type="component" value="Unassembled WGS sequence"/>
</dbReference>
<dbReference type="Pfam" id="PF00023">
    <property type="entry name" value="Ank"/>
    <property type="match status" value="1"/>
</dbReference>
<organism evidence="5 6">
    <name type="scientific">Discina gigas</name>
    <dbReference type="NCBI Taxonomy" id="1032678"/>
    <lineage>
        <taxon>Eukaryota</taxon>
        <taxon>Fungi</taxon>
        <taxon>Dikarya</taxon>
        <taxon>Ascomycota</taxon>
        <taxon>Pezizomycotina</taxon>
        <taxon>Pezizomycetes</taxon>
        <taxon>Pezizales</taxon>
        <taxon>Discinaceae</taxon>
        <taxon>Discina</taxon>
    </lineage>
</organism>
<accession>A0ABR3GRA4</accession>
<dbReference type="PROSITE" id="PS50297">
    <property type="entry name" value="ANK_REP_REGION"/>
    <property type="match status" value="3"/>
</dbReference>
<evidence type="ECO:0000313" key="6">
    <source>
        <dbReference type="Proteomes" id="UP001447188"/>
    </source>
</evidence>
<keyword evidence="2 3" id="KW-0040">ANK repeat</keyword>
<evidence type="ECO:0008006" key="7">
    <source>
        <dbReference type="Google" id="ProtNLM"/>
    </source>
</evidence>
<name>A0ABR3GRA4_9PEZI</name>
<evidence type="ECO:0000313" key="5">
    <source>
        <dbReference type="EMBL" id="KAL0638262.1"/>
    </source>
</evidence>
<feature type="repeat" description="ANK" evidence="3">
    <location>
        <begin position="584"/>
        <end position="616"/>
    </location>
</feature>
<evidence type="ECO:0000256" key="3">
    <source>
        <dbReference type="PROSITE-ProRule" id="PRU00023"/>
    </source>
</evidence>
<proteinExistence type="predicted"/>
<dbReference type="PROSITE" id="PS50088">
    <property type="entry name" value="ANK_REPEAT"/>
    <property type="match status" value="3"/>
</dbReference>
<dbReference type="Gene3D" id="1.25.40.20">
    <property type="entry name" value="Ankyrin repeat-containing domain"/>
    <property type="match status" value="4"/>
</dbReference>
<evidence type="ECO:0000256" key="2">
    <source>
        <dbReference type="ARBA" id="ARBA00023043"/>
    </source>
</evidence>
<protein>
    <recommendedName>
        <fullName evidence="7">Ankyrin repeat protein</fullName>
    </recommendedName>
</protein>
<dbReference type="SMART" id="SM00248">
    <property type="entry name" value="ANK"/>
    <property type="match status" value="9"/>
</dbReference>
<dbReference type="Pfam" id="PF12796">
    <property type="entry name" value="Ank_2"/>
    <property type="match status" value="1"/>
</dbReference>
<feature type="region of interest" description="Disordered" evidence="4">
    <location>
        <begin position="606"/>
        <end position="675"/>
    </location>
</feature>
<feature type="compositionally biased region" description="Basic and acidic residues" evidence="4">
    <location>
        <begin position="612"/>
        <end position="634"/>
    </location>
</feature>
<dbReference type="PANTHER" id="PTHR24198">
    <property type="entry name" value="ANKYRIN REPEAT AND PROTEIN KINASE DOMAIN-CONTAINING PROTEIN"/>
    <property type="match status" value="1"/>
</dbReference>
<dbReference type="EMBL" id="JBBBZM010000024">
    <property type="protein sequence ID" value="KAL0638262.1"/>
    <property type="molecule type" value="Genomic_DNA"/>
</dbReference>
<evidence type="ECO:0000256" key="4">
    <source>
        <dbReference type="SAM" id="MobiDB-lite"/>
    </source>
</evidence>
<feature type="compositionally biased region" description="Acidic residues" evidence="4">
    <location>
        <begin position="635"/>
        <end position="653"/>
    </location>
</feature>
<reference evidence="5 6" key="1">
    <citation type="submission" date="2024-02" db="EMBL/GenBank/DDBJ databases">
        <title>Discinaceae phylogenomics.</title>
        <authorList>
            <person name="Dirks A.C."/>
            <person name="James T.Y."/>
        </authorList>
    </citation>
    <scope>NUCLEOTIDE SEQUENCE [LARGE SCALE GENOMIC DNA]</scope>
    <source>
        <strain evidence="5 6">ACD0624</strain>
    </source>
</reference>
<dbReference type="PANTHER" id="PTHR24198:SF165">
    <property type="entry name" value="ANKYRIN REPEAT-CONTAINING PROTEIN-RELATED"/>
    <property type="match status" value="1"/>
</dbReference>
<evidence type="ECO:0000256" key="1">
    <source>
        <dbReference type="ARBA" id="ARBA00022737"/>
    </source>
</evidence>
<dbReference type="InterPro" id="IPR002110">
    <property type="entry name" value="Ankyrin_rpt"/>
</dbReference>
<sequence>MSAQKPKAPEEPIPLPAEMPALPAPVKEFLQYVGRNPGVPVRQLMAPFLEYESVLRAYFAQAPDHEFVQGHVNLISLFEDGNADMLRVRARSMASESKEEGEKYVMILNDKERKDNGDRILVESLDEFKNNFNVFSEGSLLNLDWTNIIAAGSSVMTPLLKVPQEHAENKRVLRDYYHEKLAPASDIDLFIYGIEDPAEAIKKMAVIEETVKNNLLWETTTIRTRNTVTIVSQYPNRHVQIVLRLYKSPAQILAGFDVPCSCFAYDGQHVLSNPRGIAACMTQCNDVDLSRRSPSYESRLSKYSHRGFEVYCDFLDRSRIDPTIFERSFARTVGLARLLVLEALPKPHDRDHYMERRRREMGRPYKPTSTATVTNDIKTQASDEVAEWDFEDVSSYQKFSIPYGPDYNAKRTEKLFFKKDLLLNAEWNPANNPPNRTVALHRHPVFFGTVKDVVVDCCGFCPIPLNDEDRKVFEEEEKIFVTGPITFLSDDPGRQEIGSFNPLAPEDYTDMAYVGSTGRLCEAIVDNDVPYVVSWSTQEGVNLDSRDFCGRTPLQLACMSTSTELEIVEVLVNAGARLVARMQDGRTALHLAAARGRADMVRVLLGKSAQNEQERDEKEDKRKEIEKANARKENPEDDEDIEVSDGEDTNVDGESDKSYDNMSDDDSTKAGTNTTHGFIKIGKDVEPNILDDDSVEDDDIYDINIIDWDNGMSPLHHAILGGHEEVVEALVSGFGADVLLPIKIYRYNNKNHATDAILNLVLALKLKDTRKRAGMAEKLLKLGASSAQANSIHNTSALHYVVLAGCTEVLDKMFELDGPSAMSVINSIGNAQGSTRNSFTTPLITALLTSKNLVDYILDHGARGTTSIEDYMQTVTEPFRTAYSESNHNTDFGQSIMQPIETAIIFEQTCEVVARLITAGADPSTVTQATWCGAIRDEMPATGNTVLESIRAKIAQCQKFLAEKEEKVPEFKERVVFGPEVLDAYEPGSYQRFCAEQQFVAENKVRKTHNMNNAKKAVEMDVLALQKKKAAVEGLLESLRATEKTLVDAGAKTYHELFPEKLELALKQKELERLAKLRQPPLFPSLQWNIPYFNPVVAEDTDHIFSVKNYFSAPYLGKGDIQAAYLRLFEAIWRGTPEDASLVKALALGPTGEGNTKLSALRVSVADNQGYTTLWLALYRKNWDMARLIMAIVNEQYDPPKESSKERRYVLGPREYEDSDSETSHDEIHMDDFITEFTIENIGIKRDLLKCSVSPYGFLAMRLSPEVLLGSEENTQRLKSAPSAYNNGGWTPLSYAIYKNDMELFRFIISLLAGTKEDAIVSYIDINSELNSSVQFSHFSGNSRCGTSMHLRLALILGRIEMLEEIMKTVAFGIPWAELEEADEELQMEKPQFYQGLTVYGVKRRDWASSSYPAHGTQSDKMQKPVQTAAFFSQLESTKWLLSGRPFQCLKGFMDRYPNTMRTKLLKKQGDSLGFLLQKGLGVETTLLPHLAIKGWVATYSIETFRFLLSRPGAIEARTNLHMNLPLYAAQEASFYGYKTAIIAELRKPEYGADFAARDAMGRNIVHLVLACPGGRMAGGAKDTKLLAEILELLPNDVMETAWTQRMLGTSQTPLAYWLSTQSSQVNISMLKLILKYSKGRELGIANSEGNLPIHWAYQNGYHRAAQIITNMAPQYIHTENANGRTPVEIVTSRYLLHICENPPLPPGGYTNRIHQSVLSKLLLDFYPKEGGEKKKQIVLLEDRGDQMEVDGQEGVEEEEDENDHIVKWDPTAVEDTYHFAVAAERSFPGKRKLVSLADANELAKRITSGAGQEVGEYDGGDILSLW</sequence>
<feature type="repeat" description="ANK" evidence="3">
    <location>
        <begin position="549"/>
        <end position="583"/>
    </location>
</feature>
<feature type="repeat" description="ANK" evidence="3">
    <location>
        <begin position="710"/>
        <end position="732"/>
    </location>
</feature>
<keyword evidence="1" id="KW-0677">Repeat</keyword>
<dbReference type="SUPFAM" id="SSF48403">
    <property type="entry name" value="Ankyrin repeat"/>
    <property type="match status" value="3"/>
</dbReference>
<keyword evidence="6" id="KW-1185">Reference proteome</keyword>
<gene>
    <name evidence="5" type="ORF">Q9L58_002719</name>
</gene>
<dbReference type="InterPro" id="IPR036770">
    <property type="entry name" value="Ankyrin_rpt-contain_sf"/>
</dbReference>